<sequence>MVVKAYPSTPHSASGVLVAPWASLGLYLTASYIGGSRREWMPLLAMTPENRITFPLPLICCFFCL</sequence>
<evidence type="ECO:0000313" key="2">
    <source>
        <dbReference type="EMBL" id="KAL3802061.1"/>
    </source>
</evidence>
<keyword evidence="1" id="KW-0472">Membrane</keyword>
<evidence type="ECO:0000313" key="3">
    <source>
        <dbReference type="Proteomes" id="UP001516023"/>
    </source>
</evidence>
<keyword evidence="3" id="KW-1185">Reference proteome</keyword>
<accession>A0ABD3QSQ3</accession>
<keyword evidence="1" id="KW-0812">Transmembrane</keyword>
<comment type="caution">
    <text evidence="2">The sequence shown here is derived from an EMBL/GenBank/DDBJ whole genome shotgun (WGS) entry which is preliminary data.</text>
</comment>
<dbReference type="AlphaFoldDB" id="A0ABD3QSQ3"/>
<organism evidence="2 3">
    <name type="scientific">Cyclotella cryptica</name>
    <dbReference type="NCBI Taxonomy" id="29204"/>
    <lineage>
        <taxon>Eukaryota</taxon>
        <taxon>Sar</taxon>
        <taxon>Stramenopiles</taxon>
        <taxon>Ochrophyta</taxon>
        <taxon>Bacillariophyta</taxon>
        <taxon>Coscinodiscophyceae</taxon>
        <taxon>Thalassiosirophycidae</taxon>
        <taxon>Stephanodiscales</taxon>
        <taxon>Stephanodiscaceae</taxon>
        <taxon>Cyclotella</taxon>
    </lineage>
</organism>
<keyword evidence="1" id="KW-1133">Transmembrane helix</keyword>
<proteinExistence type="predicted"/>
<dbReference type="Proteomes" id="UP001516023">
    <property type="component" value="Unassembled WGS sequence"/>
</dbReference>
<protein>
    <submittedName>
        <fullName evidence="2">Uncharacterized protein</fullName>
    </submittedName>
</protein>
<feature type="transmembrane region" description="Helical" evidence="1">
    <location>
        <begin position="12"/>
        <end position="33"/>
    </location>
</feature>
<evidence type="ECO:0000256" key="1">
    <source>
        <dbReference type="SAM" id="Phobius"/>
    </source>
</evidence>
<name>A0ABD3QSQ3_9STRA</name>
<reference evidence="2 3" key="1">
    <citation type="journal article" date="2020" name="G3 (Bethesda)">
        <title>Improved Reference Genome for Cyclotella cryptica CCMP332, a Model for Cell Wall Morphogenesis, Salinity Adaptation, and Lipid Production in Diatoms (Bacillariophyta).</title>
        <authorList>
            <person name="Roberts W.R."/>
            <person name="Downey K.M."/>
            <person name="Ruck E.C."/>
            <person name="Traller J.C."/>
            <person name="Alverson A.J."/>
        </authorList>
    </citation>
    <scope>NUCLEOTIDE SEQUENCE [LARGE SCALE GENOMIC DNA]</scope>
    <source>
        <strain evidence="2 3">CCMP332</strain>
    </source>
</reference>
<dbReference type="EMBL" id="JABMIG020000022">
    <property type="protein sequence ID" value="KAL3802061.1"/>
    <property type="molecule type" value="Genomic_DNA"/>
</dbReference>
<gene>
    <name evidence="2" type="ORF">HJC23_010817</name>
</gene>